<dbReference type="AlphaFoldDB" id="A0A0U1NVB0"/>
<proteinExistence type="predicted"/>
<evidence type="ECO:0000313" key="2">
    <source>
        <dbReference type="Proteomes" id="UP000199087"/>
    </source>
</evidence>
<gene>
    <name evidence="1" type="ORF">BN000_01872</name>
</gene>
<reference evidence="2" key="1">
    <citation type="submission" date="2015-05" db="EMBL/GenBank/DDBJ databases">
        <authorList>
            <person name="Urmite Genomes"/>
        </authorList>
    </citation>
    <scope>NUCLEOTIDE SEQUENCE [LARGE SCALE GENOMIC DNA]</scope>
    <source>
        <strain evidence="2">LF1</strain>
    </source>
</reference>
<keyword evidence="2" id="KW-1185">Reference proteome</keyword>
<accession>A0A0U1NVB0</accession>
<name>A0A0U1NVB0_9BACI</name>
<dbReference type="STRING" id="1499688.BN000_01872"/>
<dbReference type="RefSeq" id="WP_281177005.1">
    <property type="nucleotide sequence ID" value="NZ_CVRB01000002.1"/>
</dbReference>
<dbReference type="Proteomes" id="UP000199087">
    <property type="component" value="Unassembled WGS sequence"/>
</dbReference>
<sequence>MLERNLNRIVISAALVFASKALLPVVKDTLRPMVSDLSRKMKQK</sequence>
<organism evidence="1 2">
    <name type="scientific">Neobacillus massiliamazoniensis</name>
    <dbReference type="NCBI Taxonomy" id="1499688"/>
    <lineage>
        <taxon>Bacteria</taxon>
        <taxon>Bacillati</taxon>
        <taxon>Bacillota</taxon>
        <taxon>Bacilli</taxon>
        <taxon>Bacillales</taxon>
        <taxon>Bacillaceae</taxon>
        <taxon>Neobacillus</taxon>
    </lineage>
</organism>
<dbReference type="EMBL" id="CVRB01000002">
    <property type="protein sequence ID" value="CRK81953.1"/>
    <property type="molecule type" value="Genomic_DNA"/>
</dbReference>
<protein>
    <submittedName>
        <fullName evidence="1">Uncharacterized protein</fullName>
    </submittedName>
</protein>
<evidence type="ECO:0000313" key="1">
    <source>
        <dbReference type="EMBL" id="CRK81953.1"/>
    </source>
</evidence>